<accession>A0A1N7P0G8</accession>
<evidence type="ECO:0000313" key="3">
    <source>
        <dbReference type="EMBL" id="SIT04082.1"/>
    </source>
</evidence>
<dbReference type="GO" id="GO:0005829">
    <property type="term" value="C:cytosol"/>
    <property type="evidence" value="ECO:0007669"/>
    <property type="project" value="TreeGrafter"/>
</dbReference>
<organism evidence="3 4">
    <name type="scientific">Thalassolituus maritimus</name>
    <dbReference type="NCBI Taxonomy" id="484498"/>
    <lineage>
        <taxon>Bacteria</taxon>
        <taxon>Pseudomonadati</taxon>
        <taxon>Pseudomonadota</taxon>
        <taxon>Gammaproteobacteria</taxon>
        <taxon>Oceanospirillales</taxon>
        <taxon>Oceanospirillaceae</taxon>
        <taxon>Thalassolituus</taxon>
    </lineage>
</organism>
<dbReference type="InterPro" id="IPR003774">
    <property type="entry name" value="AlgH-like"/>
</dbReference>
<reference evidence="4" key="1">
    <citation type="submission" date="2017-01" db="EMBL/GenBank/DDBJ databases">
        <authorList>
            <person name="Varghese N."/>
            <person name="Submissions S."/>
        </authorList>
    </citation>
    <scope>NUCLEOTIDE SEQUENCE [LARGE SCALE GENOMIC DNA]</scope>
    <source>
        <strain evidence="4">DSM 24913</strain>
    </source>
</reference>
<dbReference type="AlphaFoldDB" id="A0A1N7P0G8"/>
<dbReference type="Gene3D" id="3.40.1740.10">
    <property type="entry name" value="VC0467-like"/>
    <property type="match status" value="1"/>
</dbReference>
<dbReference type="Pfam" id="PF02622">
    <property type="entry name" value="DUF179"/>
    <property type="match status" value="1"/>
</dbReference>
<keyword evidence="4" id="KW-1185">Reference proteome</keyword>
<dbReference type="EMBL" id="FTOH01000008">
    <property type="protein sequence ID" value="SIT04082.1"/>
    <property type="molecule type" value="Genomic_DNA"/>
</dbReference>
<dbReference type="Proteomes" id="UP000185639">
    <property type="component" value="Unassembled WGS sequence"/>
</dbReference>
<dbReference type="STRING" id="484498.SAMN05421686_10845"/>
<dbReference type="SUPFAM" id="SSF143456">
    <property type="entry name" value="VC0467-like"/>
    <property type="match status" value="1"/>
</dbReference>
<dbReference type="PANTHER" id="PTHR30327:SF1">
    <property type="entry name" value="UPF0301 PROTEIN YQGE"/>
    <property type="match status" value="1"/>
</dbReference>
<evidence type="ECO:0000256" key="2">
    <source>
        <dbReference type="HAMAP-Rule" id="MF_00758"/>
    </source>
</evidence>
<name>A0A1N7P0G8_9GAMM</name>
<dbReference type="HAMAP" id="MF_00758">
    <property type="entry name" value="UPF0301"/>
    <property type="match status" value="1"/>
</dbReference>
<protein>
    <recommendedName>
        <fullName evidence="2">UPF0301 protein SAMN05421686_10845</fullName>
    </recommendedName>
</protein>
<evidence type="ECO:0000313" key="4">
    <source>
        <dbReference type="Proteomes" id="UP000185639"/>
    </source>
</evidence>
<gene>
    <name evidence="3" type="ORF">SAMN05421686_10845</name>
</gene>
<evidence type="ECO:0000256" key="1">
    <source>
        <dbReference type="ARBA" id="ARBA00009600"/>
    </source>
</evidence>
<dbReference type="RefSeq" id="WP_068442966.1">
    <property type="nucleotide sequence ID" value="NZ_CAJWBH010000012.1"/>
</dbReference>
<dbReference type="PANTHER" id="PTHR30327">
    <property type="entry name" value="UNCHARACTERIZED PROTEIN YQGE"/>
    <property type="match status" value="1"/>
</dbReference>
<proteinExistence type="inferred from homology"/>
<comment type="similarity">
    <text evidence="1 2">Belongs to the UPF0301 (AlgH) family.</text>
</comment>
<dbReference type="OrthoDB" id="9807486at2"/>
<sequence>MLELNSLRNHLLIAMPGLDGSWFGGTVTYLCEHNADGAMGLVLNKPSSIEFSDICEQLDIDRRSHIAPTILQGGPVSPEQGFILHEETGDWGATMNITERTHLTSSQDILRAIAQGTGPQNYSLGLGYAGWSAGQLDEELRENAWLTLEATPDLLFRLDQRDLYDVALSKLGVSAEFLSDESGHA</sequence>